<dbReference type="PANTHER" id="PTHR23002">
    <property type="entry name" value="ZINC FINGER CCHC DOMAIN CONTAINING PROTEIN"/>
    <property type="match status" value="1"/>
</dbReference>
<dbReference type="InterPro" id="IPR036875">
    <property type="entry name" value="Znf_CCHC_sf"/>
</dbReference>
<keyword evidence="1" id="KW-0479">Metal-binding</keyword>
<feature type="domain" description="CCHC-type" evidence="3">
    <location>
        <begin position="75"/>
        <end position="90"/>
    </location>
</feature>
<protein>
    <submittedName>
        <fullName evidence="5">Uncharacterized protein LOC104783685</fullName>
    </submittedName>
</protein>
<evidence type="ECO:0000313" key="5">
    <source>
        <dbReference type="RefSeq" id="XP_010507110.1"/>
    </source>
</evidence>
<dbReference type="GeneID" id="104783685"/>
<dbReference type="SMART" id="SM00343">
    <property type="entry name" value="ZnF_C2HC"/>
    <property type="match status" value="2"/>
</dbReference>
<reference evidence="4" key="1">
    <citation type="journal article" date="2014" name="Nat. Commun.">
        <title>The emerging biofuel crop Camelina sativa retains a highly undifferentiated hexaploid genome structure.</title>
        <authorList>
            <person name="Kagale S."/>
            <person name="Koh C."/>
            <person name="Nixon J."/>
            <person name="Bollina V."/>
            <person name="Clarke W.E."/>
            <person name="Tuteja R."/>
            <person name="Spillane C."/>
            <person name="Robinson S.J."/>
            <person name="Links M.G."/>
            <person name="Clarke C."/>
            <person name="Higgins E.E."/>
            <person name="Huebert T."/>
            <person name="Sharpe A.G."/>
            <person name="Parkin I.A."/>
        </authorList>
    </citation>
    <scope>NUCLEOTIDE SEQUENCE [LARGE SCALE GENOMIC DNA]</scope>
    <source>
        <strain evidence="4">cv. DH55</strain>
    </source>
</reference>
<dbReference type="InterPro" id="IPR001878">
    <property type="entry name" value="Znf_CCHC"/>
</dbReference>
<accession>A0ABM0YWX0</accession>
<dbReference type="SUPFAM" id="SSF57756">
    <property type="entry name" value="Retrovirus zinc finger-like domains"/>
    <property type="match status" value="1"/>
</dbReference>
<evidence type="ECO:0000256" key="1">
    <source>
        <dbReference type="PROSITE-ProRule" id="PRU00047"/>
    </source>
</evidence>
<keyword evidence="1" id="KW-0863">Zinc-finger</keyword>
<gene>
    <name evidence="5" type="primary">LOC104783685</name>
</gene>
<dbReference type="RefSeq" id="XP_010507110.1">
    <property type="nucleotide sequence ID" value="XM_010508808.1"/>
</dbReference>
<keyword evidence="1" id="KW-0862">Zinc</keyword>
<dbReference type="Gene3D" id="4.10.60.10">
    <property type="entry name" value="Zinc finger, CCHC-type"/>
    <property type="match status" value="2"/>
</dbReference>
<dbReference type="InterPro" id="IPR051714">
    <property type="entry name" value="Znf_CCHC_NABP"/>
</dbReference>
<evidence type="ECO:0000313" key="4">
    <source>
        <dbReference type="Proteomes" id="UP000694864"/>
    </source>
</evidence>
<feature type="domain" description="CCHC-type" evidence="3">
    <location>
        <begin position="47"/>
        <end position="61"/>
    </location>
</feature>
<dbReference type="PROSITE" id="PS50158">
    <property type="entry name" value="ZF_CCHC"/>
    <property type="match status" value="2"/>
</dbReference>
<dbReference type="Pfam" id="PF08284">
    <property type="entry name" value="RVP_2"/>
    <property type="match status" value="1"/>
</dbReference>
<dbReference type="Pfam" id="PF00098">
    <property type="entry name" value="zf-CCHC"/>
    <property type="match status" value="2"/>
</dbReference>
<evidence type="ECO:0000256" key="2">
    <source>
        <dbReference type="SAM" id="MobiDB-lite"/>
    </source>
</evidence>
<name>A0ABM0YWX0_CAMSA</name>
<feature type="compositionally biased region" description="Polar residues" evidence="2">
    <location>
        <begin position="16"/>
        <end position="25"/>
    </location>
</feature>
<keyword evidence="4" id="KW-1185">Reference proteome</keyword>
<reference evidence="5" key="2">
    <citation type="submission" date="2025-08" db="UniProtKB">
        <authorList>
            <consortium name="RefSeq"/>
        </authorList>
    </citation>
    <scope>IDENTIFICATION</scope>
    <source>
        <tissue evidence="5">Leaf</tissue>
    </source>
</reference>
<organism evidence="4 5">
    <name type="scientific">Camelina sativa</name>
    <name type="common">False flax</name>
    <name type="synonym">Myagrum sativum</name>
    <dbReference type="NCBI Taxonomy" id="90675"/>
    <lineage>
        <taxon>Eukaryota</taxon>
        <taxon>Viridiplantae</taxon>
        <taxon>Streptophyta</taxon>
        <taxon>Embryophyta</taxon>
        <taxon>Tracheophyta</taxon>
        <taxon>Spermatophyta</taxon>
        <taxon>Magnoliopsida</taxon>
        <taxon>eudicotyledons</taxon>
        <taxon>Gunneridae</taxon>
        <taxon>Pentapetalae</taxon>
        <taxon>rosids</taxon>
        <taxon>malvids</taxon>
        <taxon>Brassicales</taxon>
        <taxon>Brassicaceae</taxon>
        <taxon>Camelineae</taxon>
        <taxon>Camelina</taxon>
    </lineage>
</organism>
<feature type="region of interest" description="Disordered" evidence="2">
    <location>
        <begin position="1"/>
        <end position="32"/>
    </location>
</feature>
<sequence>MMPQGRVVNSRRSKQEINGNRNINRSKGGMVVNQGGRTAVNIDPRGCYMCGQVGHFSRSCPTIVETKSPKRALVKCFFCGEIGHYATSCPMNPNKPNAQPPNRASLAVTVKEPLMKKQETSAKVYTLGIEPAKPSGSQKGPITGTLLVGGNPTHVLFDFGATNSFVTTEVIDQFEKGFEEEEVSVIVHTAGNQPPLET</sequence>
<evidence type="ECO:0000259" key="3">
    <source>
        <dbReference type="PROSITE" id="PS50158"/>
    </source>
</evidence>
<dbReference type="Proteomes" id="UP000694864">
    <property type="component" value="Chromosome 4"/>
</dbReference>
<proteinExistence type="predicted"/>